<evidence type="ECO:0000313" key="2">
    <source>
        <dbReference type="Proteomes" id="UP000008177"/>
    </source>
</evidence>
<accession>G2YSY0</accession>
<name>G2YSY0_BOTF4</name>
<reference evidence="2" key="1">
    <citation type="journal article" date="2011" name="PLoS Genet.">
        <title>Genomic analysis of the necrotrophic fungal pathogens Sclerotinia sclerotiorum and Botrytis cinerea.</title>
        <authorList>
            <person name="Amselem J."/>
            <person name="Cuomo C.A."/>
            <person name="van Kan J.A."/>
            <person name="Viaud M."/>
            <person name="Benito E.P."/>
            <person name="Couloux A."/>
            <person name="Coutinho P.M."/>
            <person name="de Vries R.P."/>
            <person name="Dyer P.S."/>
            <person name="Fillinger S."/>
            <person name="Fournier E."/>
            <person name="Gout L."/>
            <person name="Hahn M."/>
            <person name="Kohn L."/>
            <person name="Lapalu N."/>
            <person name="Plummer K.M."/>
            <person name="Pradier J.M."/>
            <person name="Quevillon E."/>
            <person name="Sharon A."/>
            <person name="Simon A."/>
            <person name="ten Have A."/>
            <person name="Tudzynski B."/>
            <person name="Tudzynski P."/>
            <person name="Wincker P."/>
            <person name="Andrew M."/>
            <person name="Anthouard V."/>
            <person name="Beever R.E."/>
            <person name="Beffa R."/>
            <person name="Benoit I."/>
            <person name="Bouzid O."/>
            <person name="Brault B."/>
            <person name="Chen Z."/>
            <person name="Choquer M."/>
            <person name="Collemare J."/>
            <person name="Cotton P."/>
            <person name="Danchin E.G."/>
            <person name="Da Silva C."/>
            <person name="Gautier A."/>
            <person name="Giraud C."/>
            <person name="Giraud T."/>
            <person name="Gonzalez C."/>
            <person name="Grossetete S."/>
            <person name="Guldener U."/>
            <person name="Henrissat B."/>
            <person name="Howlett B.J."/>
            <person name="Kodira C."/>
            <person name="Kretschmer M."/>
            <person name="Lappartient A."/>
            <person name="Leroch M."/>
            <person name="Levis C."/>
            <person name="Mauceli E."/>
            <person name="Neuveglise C."/>
            <person name="Oeser B."/>
            <person name="Pearson M."/>
            <person name="Poulain J."/>
            <person name="Poussereau N."/>
            <person name="Quesneville H."/>
            <person name="Rascle C."/>
            <person name="Schumacher J."/>
            <person name="Segurens B."/>
            <person name="Sexton A."/>
            <person name="Silva E."/>
            <person name="Sirven C."/>
            <person name="Soanes D.M."/>
            <person name="Talbot N.J."/>
            <person name="Templeton M."/>
            <person name="Yandava C."/>
            <person name="Yarden O."/>
            <person name="Zeng Q."/>
            <person name="Rollins J.A."/>
            <person name="Lebrun M.H."/>
            <person name="Dickman M."/>
        </authorList>
    </citation>
    <scope>NUCLEOTIDE SEQUENCE [LARGE SCALE GENOMIC DNA]</scope>
    <source>
        <strain evidence="2">T4</strain>
    </source>
</reference>
<organism evidence="1 2">
    <name type="scientific">Botryotinia fuckeliana (strain T4)</name>
    <name type="common">Noble rot fungus</name>
    <name type="synonym">Botrytis cinerea</name>
    <dbReference type="NCBI Taxonomy" id="999810"/>
    <lineage>
        <taxon>Eukaryota</taxon>
        <taxon>Fungi</taxon>
        <taxon>Dikarya</taxon>
        <taxon>Ascomycota</taxon>
        <taxon>Pezizomycotina</taxon>
        <taxon>Leotiomycetes</taxon>
        <taxon>Helotiales</taxon>
        <taxon>Sclerotiniaceae</taxon>
        <taxon>Botrytis</taxon>
    </lineage>
</organism>
<evidence type="ECO:0000313" key="1">
    <source>
        <dbReference type="EMBL" id="CCD54884.1"/>
    </source>
</evidence>
<protein>
    <submittedName>
        <fullName evidence="1">Uncharacterized protein</fullName>
    </submittedName>
</protein>
<dbReference type="InParanoid" id="G2YSY0"/>
<dbReference type="HOGENOM" id="CLU_2440602_0_0_1"/>
<dbReference type="EMBL" id="FQ790352">
    <property type="protein sequence ID" value="CCD54884.1"/>
    <property type="molecule type" value="Genomic_DNA"/>
</dbReference>
<dbReference type="AlphaFoldDB" id="G2YSY0"/>
<gene>
    <name evidence="1" type="ORF">BofuT4_uP161730.1</name>
</gene>
<proteinExistence type="predicted"/>
<sequence length="90" mass="10135">MQRFTWKTHTGNKYHFIDIAAVHTYLACTSHDWGLQYSGLRSDNYKLQIFELSKEINSSLLICQSVLAGKSKVYSASVVIITAPSDLIPL</sequence>
<dbReference type="Proteomes" id="UP000008177">
    <property type="component" value="Unplaced contigs"/>
</dbReference>